<dbReference type="EMBL" id="JAWDJR010000001">
    <property type="protein sequence ID" value="KAK9981149.1"/>
    <property type="molecule type" value="Genomic_DNA"/>
</dbReference>
<dbReference type="AlphaFoldDB" id="A0AAW2B828"/>
<dbReference type="Proteomes" id="UP001479290">
    <property type="component" value="Unassembled WGS sequence"/>
</dbReference>
<organism evidence="1 2">
    <name type="scientific">Culter alburnus</name>
    <name type="common">Topmouth culter</name>
    <dbReference type="NCBI Taxonomy" id="194366"/>
    <lineage>
        <taxon>Eukaryota</taxon>
        <taxon>Metazoa</taxon>
        <taxon>Chordata</taxon>
        <taxon>Craniata</taxon>
        <taxon>Vertebrata</taxon>
        <taxon>Euteleostomi</taxon>
        <taxon>Actinopterygii</taxon>
        <taxon>Neopterygii</taxon>
        <taxon>Teleostei</taxon>
        <taxon>Ostariophysi</taxon>
        <taxon>Cypriniformes</taxon>
        <taxon>Xenocyprididae</taxon>
        <taxon>Xenocypridinae</taxon>
        <taxon>Culter</taxon>
    </lineage>
</organism>
<protein>
    <submittedName>
        <fullName evidence="1">Uncharacterized protein</fullName>
    </submittedName>
</protein>
<proteinExistence type="predicted"/>
<accession>A0AAW2B828</accession>
<keyword evidence="2" id="KW-1185">Reference proteome</keyword>
<name>A0AAW2B828_CULAL</name>
<feature type="non-terminal residue" evidence="1">
    <location>
        <position position="1"/>
    </location>
</feature>
<comment type="caution">
    <text evidence="1">The sequence shown here is derived from an EMBL/GenBank/DDBJ whole genome shotgun (WGS) entry which is preliminary data.</text>
</comment>
<reference evidence="1 2" key="1">
    <citation type="submission" date="2024-05" db="EMBL/GenBank/DDBJ databases">
        <title>A high-quality chromosomal-level genome assembly of Topmouth culter (Culter alburnus).</title>
        <authorList>
            <person name="Zhao H."/>
        </authorList>
    </citation>
    <scope>NUCLEOTIDE SEQUENCE [LARGE SCALE GENOMIC DNA]</scope>
    <source>
        <strain evidence="1">CATC2023</strain>
        <tissue evidence="1">Muscle</tissue>
    </source>
</reference>
<sequence>SVLIRGSPPVLSMMDLPGCSVGEGRLDKVIHLNPKVSNGLTIQQHSRVHYGFPALKSREEGK</sequence>
<evidence type="ECO:0000313" key="2">
    <source>
        <dbReference type="Proteomes" id="UP001479290"/>
    </source>
</evidence>
<evidence type="ECO:0000313" key="1">
    <source>
        <dbReference type="EMBL" id="KAK9981149.1"/>
    </source>
</evidence>
<gene>
    <name evidence="1" type="ORF">ABG768_000712</name>
</gene>